<dbReference type="PANTHER" id="PTHR24559">
    <property type="entry name" value="TRANSPOSON TY3-I GAG-POL POLYPROTEIN"/>
    <property type="match status" value="1"/>
</dbReference>
<dbReference type="GO" id="GO:0003964">
    <property type="term" value="F:RNA-directed DNA polymerase activity"/>
    <property type="evidence" value="ECO:0007669"/>
    <property type="project" value="UniProtKB-KW"/>
</dbReference>
<keyword evidence="2" id="KW-0548">Nucleotidyltransferase</keyword>
<sequence length="333" mass="37789">MAKGDEEKIAFFTREGVFCYKRLPFGLKNARATYQRLVDTVFNNQIGRNLEVHVDDMVIKSDSEEDMLADIQETFDKLRAINMKLNPRKCSFGVEEGPFLGYLITKQGIKANPSKVKAISDLKLPKMEAEEAFQKMKEYIETLPTVTTPIKGETLILARPKKSERIAKLVIDLGEYDIEFKGRNSIKGQILADFLAEIPTTECKEKETQDARNEELDPKDTWKLYIDGASSSDGFEAGLILINHEGREYTYALRFEFETTINEANKPSERTLRSETTSYKAILGENKRDTQKLQELLHGTCPVRSEQESKCLKQASFYDLLKARKGSLGGSIT</sequence>
<keyword evidence="3" id="KW-1185">Reference proteome</keyword>
<reference evidence="2" key="2">
    <citation type="submission" date="2022-01" db="EMBL/GenBank/DDBJ databases">
        <authorList>
            <person name="Yamashiro T."/>
            <person name="Shiraishi A."/>
            <person name="Satake H."/>
            <person name="Nakayama K."/>
        </authorList>
    </citation>
    <scope>NUCLEOTIDE SEQUENCE</scope>
</reference>
<dbReference type="InterPro" id="IPR043128">
    <property type="entry name" value="Rev_trsase/Diguanyl_cyclase"/>
</dbReference>
<dbReference type="InterPro" id="IPR053134">
    <property type="entry name" value="RNA-dir_DNA_polymerase"/>
</dbReference>
<name>A0ABQ5GQX5_9ASTR</name>
<organism evidence="2 3">
    <name type="scientific">Tanacetum coccineum</name>
    <dbReference type="NCBI Taxonomy" id="301880"/>
    <lineage>
        <taxon>Eukaryota</taxon>
        <taxon>Viridiplantae</taxon>
        <taxon>Streptophyta</taxon>
        <taxon>Embryophyta</taxon>
        <taxon>Tracheophyta</taxon>
        <taxon>Spermatophyta</taxon>
        <taxon>Magnoliopsida</taxon>
        <taxon>eudicotyledons</taxon>
        <taxon>Gunneridae</taxon>
        <taxon>Pentapetalae</taxon>
        <taxon>asterids</taxon>
        <taxon>campanulids</taxon>
        <taxon>Asterales</taxon>
        <taxon>Asteraceae</taxon>
        <taxon>Asteroideae</taxon>
        <taxon>Anthemideae</taxon>
        <taxon>Anthemidinae</taxon>
        <taxon>Tanacetum</taxon>
    </lineage>
</organism>
<proteinExistence type="predicted"/>
<accession>A0ABQ5GQX5</accession>
<dbReference type="InterPro" id="IPR043502">
    <property type="entry name" value="DNA/RNA_pol_sf"/>
</dbReference>
<dbReference type="Gene3D" id="3.10.10.10">
    <property type="entry name" value="HIV Type 1 Reverse Transcriptase, subunit A, domain 1"/>
    <property type="match status" value="1"/>
</dbReference>
<keyword evidence="2" id="KW-0695">RNA-directed DNA polymerase</keyword>
<gene>
    <name evidence="2" type="ORF">Tco_1044369</name>
</gene>
<reference evidence="2" key="1">
    <citation type="journal article" date="2022" name="Int. J. Mol. Sci.">
        <title>Draft Genome of Tanacetum Coccineum: Genomic Comparison of Closely Related Tanacetum-Family Plants.</title>
        <authorList>
            <person name="Yamashiro T."/>
            <person name="Shiraishi A."/>
            <person name="Nakayama K."/>
            <person name="Satake H."/>
        </authorList>
    </citation>
    <scope>NUCLEOTIDE SEQUENCE</scope>
</reference>
<keyword evidence="2" id="KW-0808">Transferase</keyword>
<evidence type="ECO:0000313" key="3">
    <source>
        <dbReference type="Proteomes" id="UP001151760"/>
    </source>
</evidence>
<dbReference type="InterPro" id="IPR000477">
    <property type="entry name" value="RT_dom"/>
</dbReference>
<dbReference type="CDD" id="cd01647">
    <property type="entry name" value="RT_LTR"/>
    <property type="match status" value="1"/>
</dbReference>
<dbReference type="Pfam" id="PF00078">
    <property type="entry name" value="RVT_1"/>
    <property type="match status" value="1"/>
</dbReference>
<evidence type="ECO:0000259" key="1">
    <source>
        <dbReference type="Pfam" id="PF00078"/>
    </source>
</evidence>
<dbReference type="SUPFAM" id="SSF56672">
    <property type="entry name" value="DNA/RNA polymerases"/>
    <property type="match status" value="1"/>
</dbReference>
<dbReference type="Proteomes" id="UP001151760">
    <property type="component" value="Unassembled WGS sequence"/>
</dbReference>
<dbReference type="Gene3D" id="3.30.70.270">
    <property type="match status" value="1"/>
</dbReference>
<protein>
    <submittedName>
        <fullName evidence="2">Reverse transcriptase domain-containing protein</fullName>
    </submittedName>
</protein>
<dbReference type="PANTHER" id="PTHR24559:SF444">
    <property type="entry name" value="REVERSE TRANSCRIPTASE DOMAIN-CONTAINING PROTEIN"/>
    <property type="match status" value="1"/>
</dbReference>
<comment type="caution">
    <text evidence="2">The sequence shown here is derived from an EMBL/GenBank/DDBJ whole genome shotgun (WGS) entry which is preliminary data.</text>
</comment>
<dbReference type="EMBL" id="BQNB010018731">
    <property type="protein sequence ID" value="GJT77644.1"/>
    <property type="molecule type" value="Genomic_DNA"/>
</dbReference>
<feature type="domain" description="Reverse transcriptase" evidence="1">
    <location>
        <begin position="12"/>
        <end position="103"/>
    </location>
</feature>
<evidence type="ECO:0000313" key="2">
    <source>
        <dbReference type="EMBL" id="GJT77644.1"/>
    </source>
</evidence>